<keyword evidence="3" id="KW-0001">2Fe-2S</keyword>
<dbReference type="InterPro" id="IPR017927">
    <property type="entry name" value="FAD-bd_FR_type"/>
</dbReference>
<feature type="domain" description="2Fe-2S ferredoxin-type" evidence="10">
    <location>
        <begin position="283"/>
        <end position="367"/>
    </location>
</feature>
<dbReference type="Pfam" id="PF00111">
    <property type="entry name" value="Fer2"/>
    <property type="match status" value="1"/>
</dbReference>
<evidence type="ECO:0000256" key="2">
    <source>
        <dbReference type="ARBA" id="ARBA00022630"/>
    </source>
</evidence>
<evidence type="ECO:0000256" key="9">
    <source>
        <dbReference type="ARBA" id="ARBA00061434"/>
    </source>
</evidence>
<dbReference type="InterPro" id="IPR001041">
    <property type="entry name" value="2Fe-2S_ferredoxin-type"/>
</dbReference>
<keyword evidence="7" id="KW-0408">Iron</keyword>
<dbReference type="PRINTS" id="PR00406">
    <property type="entry name" value="CYTB5RDTASE"/>
</dbReference>
<gene>
    <name evidence="12" type="ORF">SIL87_18980</name>
</gene>
<keyword evidence="2" id="KW-0285">Flavoprotein</keyword>
<accession>A0AAW9DVE0</accession>
<protein>
    <submittedName>
        <fullName evidence="12">FAD-binding oxidoreductase</fullName>
    </submittedName>
</protein>
<dbReference type="Pfam" id="PF00970">
    <property type="entry name" value="FAD_binding_6"/>
    <property type="match status" value="1"/>
</dbReference>
<proteinExistence type="inferred from homology"/>
<keyword evidence="4" id="KW-0479">Metal-binding</keyword>
<dbReference type="Gene3D" id="2.40.30.10">
    <property type="entry name" value="Translation factors"/>
    <property type="match status" value="1"/>
</dbReference>
<dbReference type="PROSITE" id="PS51085">
    <property type="entry name" value="2FE2S_FER_2"/>
    <property type="match status" value="1"/>
</dbReference>
<keyword evidence="6" id="KW-0560">Oxidoreductase</keyword>
<dbReference type="InterPro" id="IPR012675">
    <property type="entry name" value="Beta-grasp_dom_sf"/>
</dbReference>
<dbReference type="PANTHER" id="PTHR47354">
    <property type="entry name" value="NADH OXIDOREDUCTASE HCR"/>
    <property type="match status" value="1"/>
</dbReference>
<sequence length="367" mass="39733">MNAAPATAAAHCLAARDGLAAWTAEADDELLCVAIHDETADVRSFTFVPRSPTRFHYLPGQFLTFDIPTERGIVQRCYTIASSPTRPDRLTITVKRQPGGIVSPWLHDHLHPGMTLRALGPMGDFTFTAAPAERYLFISGGSGITPLMSMTRAHHDLAPATDIVFLHFARTPEDIIFRDELAFMARTMPNLRVIPVCEADAPGARWGGPRGRVDAAMLQLLVPDLVTRTIFDCGPAPFMAAIRAALPTLGVDPTRYHEESFDFATLAAAEPETIIAPATGSSFAVNFTKSARSIDVAADQFILSAARAAGMRLPSSCTKGMCGTCKSKLISGQVDMQHQGGIRQREIDQGMILICCSRPLSDLVIER</sequence>
<comment type="similarity">
    <text evidence="9">In the N-terminal section; belongs to the FAD-binding oxidoreductase type 6 family.</text>
</comment>
<dbReference type="Gene3D" id="3.40.50.80">
    <property type="entry name" value="Nucleotide-binding domain of ferredoxin-NADP reductase (FNR) module"/>
    <property type="match status" value="1"/>
</dbReference>
<evidence type="ECO:0000256" key="4">
    <source>
        <dbReference type="ARBA" id="ARBA00022723"/>
    </source>
</evidence>
<dbReference type="InterPro" id="IPR001433">
    <property type="entry name" value="OxRdtase_FAD/NAD-bd"/>
</dbReference>
<evidence type="ECO:0000256" key="3">
    <source>
        <dbReference type="ARBA" id="ARBA00022714"/>
    </source>
</evidence>
<evidence type="ECO:0000259" key="11">
    <source>
        <dbReference type="PROSITE" id="PS51384"/>
    </source>
</evidence>
<dbReference type="AlphaFoldDB" id="A0AAW9DVE0"/>
<comment type="cofactor">
    <cofactor evidence="1">
        <name>FAD</name>
        <dbReference type="ChEBI" id="CHEBI:57692"/>
    </cofactor>
</comment>
<evidence type="ECO:0000256" key="1">
    <source>
        <dbReference type="ARBA" id="ARBA00001974"/>
    </source>
</evidence>
<dbReference type="GO" id="GO:0051537">
    <property type="term" value="F:2 iron, 2 sulfur cluster binding"/>
    <property type="evidence" value="ECO:0007669"/>
    <property type="project" value="UniProtKB-KW"/>
</dbReference>
<name>A0AAW9DVE0_ACIAO</name>
<evidence type="ECO:0000259" key="10">
    <source>
        <dbReference type="PROSITE" id="PS51085"/>
    </source>
</evidence>
<dbReference type="PANTHER" id="PTHR47354:SF6">
    <property type="entry name" value="NADH OXIDOREDUCTASE HCR"/>
    <property type="match status" value="1"/>
</dbReference>
<dbReference type="InterPro" id="IPR036010">
    <property type="entry name" value="2Fe-2S_ferredoxin-like_sf"/>
</dbReference>
<dbReference type="RefSeq" id="WP_319615690.1">
    <property type="nucleotide sequence ID" value="NZ_JAWXYB010000018.1"/>
</dbReference>
<dbReference type="Proteomes" id="UP001279553">
    <property type="component" value="Unassembled WGS sequence"/>
</dbReference>
<dbReference type="InterPro" id="IPR017938">
    <property type="entry name" value="Riboflavin_synthase-like_b-brl"/>
</dbReference>
<evidence type="ECO:0000256" key="6">
    <source>
        <dbReference type="ARBA" id="ARBA00023002"/>
    </source>
</evidence>
<organism evidence="12 13">
    <name type="scientific">Acidiphilium acidophilum</name>
    <name type="common">Thiobacillus acidophilus</name>
    <dbReference type="NCBI Taxonomy" id="76588"/>
    <lineage>
        <taxon>Bacteria</taxon>
        <taxon>Pseudomonadati</taxon>
        <taxon>Pseudomonadota</taxon>
        <taxon>Alphaproteobacteria</taxon>
        <taxon>Acetobacterales</taxon>
        <taxon>Acidocellaceae</taxon>
        <taxon>Acidiphilium</taxon>
    </lineage>
</organism>
<evidence type="ECO:0000313" key="12">
    <source>
        <dbReference type="EMBL" id="MDX5932841.1"/>
    </source>
</evidence>
<dbReference type="GO" id="GO:0016491">
    <property type="term" value="F:oxidoreductase activity"/>
    <property type="evidence" value="ECO:0007669"/>
    <property type="project" value="UniProtKB-KW"/>
</dbReference>
<dbReference type="CDD" id="cd06215">
    <property type="entry name" value="FNR_iron_sulfur_binding_1"/>
    <property type="match status" value="1"/>
</dbReference>
<dbReference type="GO" id="GO:0046872">
    <property type="term" value="F:metal ion binding"/>
    <property type="evidence" value="ECO:0007669"/>
    <property type="project" value="UniProtKB-KW"/>
</dbReference>
<evidence type="ECO:0000256" key="8">
    <source>
        <dbReference type="ARBA" id="ARBA00023014"/>
    </source>
</evidence>
<evidence type="ECO:0000256" key="5">
    <source>
        <dbReference type="ARBA" id="ARBA00022827"/>
    </source>
</evidence>
<dbReference type="EMBL" id="JAWXYB010000018">
    <property type="protein sequence ID" value="MDX5932841.1"/>
    <property type="molecule type" value="Genomic_DNA"/>
</dbReference>
<feature type="domain" description="FAD-binding FR-type" evidence="11">
    <location>
        <begin position="25"/>
        <end position="128"/>
    </location>
</feature>
<dbReference type="Gene3D" id="3.10.20.30">
    <property type="match status" value="1"/>
</dbReference>
<dbReference type="InterPro" id="IPR050415">
    <property type="entry name" value="MRET"/>
</dbReference>
<dbReference type="SUPFAM" id="SSF52343">
    <property type="entry name" value="Ferredoxin reductase-like, C-terminal NADP-linked domain"/>
    <property type="match status" value="1"/>
</dbReference>
<dbReference type="SUPFAM" id="SSF54292">
    <property type="entry name" value="2Fe-2S ferredoxin-like"/>
    <property type="match status" value="1"/>
</dbReference>
<dbReference type="InterPro" id="IPR008333">
    <property type="entry name" value="Cbr1-like_FAD-bd_dom"/>
</dbReference>
<dbReference type="CDD" id="cd00207">
    <property type="entry name" value="fer2"/>
    <property type="match status" value="1"/>
</dbReference>
<dbReference type="PROSITE" id="PS00197">
    <property type="entry name" value="2FE2S_FER_1"/>
    <property type="match status" value="1"/>
</dbReference>
<dbReference type="Pfam" id="PF00175">
    <property type="entry name" value="NAD_binding_1"/>
    <property type="match status" value="1"/>
</dbReference>
<dbReference type="InterPro" id="IPR006058">
    <property type="entry name" value="2Fe2S_fd_BS"/>
</dbReference>
<keyword evidence="8" id="KW-0411">Iron-sulfur</keyword>
<keyword evidence="13" id="KW-1185">Reference proteome</keyword>
<dbReference type="PROSITE" id="PS51384">
    <property type="entry name" value="FAD_FR"/>
    <property type="match status" value="1"/>
</dbReference>
<reference evidence="12 13" key="1">
    <citation type="submission" date="2023-11" db="EMBL/GenBank/DDBJ databases">
        <title>MicrobeMod: A computational toolkit for identifying prokaryotic methylation and restriction-modification with nanopore sequencing.</title>
        <authorList>
            <person name="Crits-Christoph A."/>
            <person name="Kang S.C."/>
            <person name="Lee H."/>
            <person name="Ostrov N."/>
        </authorList>
    </citation>
    <scope>NUCLEOTIDE SEQUENCE [LARGE SCALE GENOMIC DNA]</scope>
    <source>
        <strain evidence="12 13">DSMZ 700</strain>
    </source>
</reference>
<evidence type="ECO:0000256" key="7">
    <source>
        <dbReference type="ARBA" id="ARBA00023004"/>
    </source>
</evidence>
<dbReference type="InterPro" id="IPR039261">
    <property type="entry name" value="FNR_nucleotide-bd"/>
</dbReference>
<evidence type="ECO:0000313" key="13">
    <source>
        <dbReference type="Proteomes" id="UP001279553"/>
    </source>
</evidence>
<keyword evidence="5" id="KW-0274">FAD</keyword>
<dbReference type="SUPFAM" id="SSF63380">
    <property type="entry name" value="Riboflavin synthase domain-like"/>
    <property type="match status" value="1"/>
</dbReference>
<comment type="caution">
    <text evidence="12">The sequence shown here is derived from an EMBL/GenBank/DDBJ whole genome shotgun (WGS) entry which is preliminary data.</text>
</comment>